<reference evidence="2 3" key="1">
    <citation type="journal article" date="2020" name="Nature">
        <title>Six reference-quality genomes reveal evolution of bat adaptations.</title>
        <authorList>
            <person name="Jebb D."/>
            <person name="Huang Z."/>
            <person name="Pippel M."/>
            <person name="Hughes G.M."/>
            <person name="Lavrichenko K."/>
            <person name="Devanna P."/>
            <person name="Winkler S."/>
            <person name="Jermiin L.S."/>
            <person name="Skirmuntt E.C."/>
            <person name="Katzourakis A."/>
            <person name="Burkitt-Gray L."/>
            <person name="Ray D.A."/>
            <person name="Sullivan K.A.M."/>
            <person name="Roscito J.G."/>
            <person name="Kirilenko B.M."/>
            <person name="Davalos L.M."/>
            <person name="Corthals A.P."/>
            <person name="Power M.L."/>
            <person name="Jones G."/>
            <person name="Ransome R.D."/>
            <person name="Dechmann D.K.N."/>
            <person name="Locatelli A.G."/>
            <person name="Puechmaille S.J."/>
            <person name="Fedrigo O."/>
            <person name="Jarvis E.D."/>
            <person name="Hiller M."/>
            <person name="Vernes S.C."/>
            <person name="Myers E.W."/>
            <person name="Teeling E.C."/>
        </authorList>
    </citation>
    <scope>NUCLEOTIDE SEQUENCE [LARGE SCALE GENOMIC DNA]</scope>
    <source>
        <strain evidence="2">Bat1K_MPI-CBG_1</strain>
    </source>
</reference>
<evidence type="ECO:0000313" key="2">
    <source>
        <dbReference type="EMBL" id="KAF6084388.1"/>
    </source>
</evidence>
<accession>A0A833Z0J7</accession>
<keyword evidence="1" id="KW-0812">Transmembrane</keyword>
<name>A0A833Z0J7_9CHIR</name>
<keyword evidence="1" id="KW-0472">Membrane</keyword>
<dbReference type="Proteomes" id="UP000664940">
    <property type="component" value="Unassembled WGS sequence"/>
</dbReference>
<keyword evidence="1" id="KW-1133">Transmembrane helix</keyword>
<evidence type="ECO:0000256" key="1">
    <source>
        <dbReference type="SAM" id="Phobius"/>
    </source>
</evidence>
<protein>
    <submittedName>
        <fullName evidence="2">Uncharacterized protein</fullName>
    </submittedName>
</protein>
<sequence length="198" mass="23157">MFRVEQYLCTPAQELGHMASISRPLSDLTLWTVLPLSLEDLLVLAFLVCIFRVFLILTFKNILTEGVFLLLLEREEGGDRERERNIMREREKHHERERNIMRERNISQVPPMHAPSRDQTHNLVMRPDWELNLLPLLHRMMNQLSEAPGQGKAFLALENAHVASFPCFNTPSLITRVLVFLRRLFIFLSSQSSKSKMY</sequence>
<gene>
    <name evidence="2" type="ORF">HJG60_008650</name>
</gene>
<dbReference type="EMBL" id="JABVXQ010000012">
    <property type="protein sequence ID" value="KAF6084388.1"/>
    <property type="molecule type" value="Genomic_DNA"/>
</dbReference>
<evidence type="ECO:0000313" key="3">
    <source>
        <dbReference type="Proteomes" id="UP000664940"/>
    </source>
</evidence>
<dbReference type="AlphaFoldDB" id="A0A833Z0J7"/>
<proteinExistence type="predicted"/>
<organism evidence="2 3">
    <name type="scientific">Phyllostomus discolor</name>
    <name type="common">pale spear-nosed bat</name>
    <dbReference type="NCBI Taxonomy" id="89673"/>
    <lineage>
        <taxon>Eukaryota</taxon>
        <taxon>Metazoa</taxon>
        <taxon>Chordata</taxon>
        <taxon>Craniata</taxon>
        <taxon>Vertebrata</taxon>
        <taxon>Euteleostomi</taxon>
        <taxon>Mammalia</taxon>
        <taxon>Eutheria</taxon>
        <taxon>Laurasiatheria</taxon>
        <taxon>Chiroptera</taxon>
        <taxon>Yangochiroptera</taxon>
        <taxon>Phyllostomidae</taxon>
        <taxon>Phyllostominae</taxon>
        <taxon>Phyllostomus</taxon>
    </lineage>
</organism>
<feature type="transmembrane region" description="Helical" evidence="1">
    <location>
        <begin position="41"/>
        <end position="59"/>
    </location>
</feature>
<comment type="caution">
    <text evidence="2">The sequence shown here is derived from an EMBL/GenBank/DDBJ whole genome shotgun (WGS) entry which is preliminary data.</text>
</comment>